<keyword evidence="2 4" id="KW-0238">DNA-binding</keyword>
<reference evidence="5 6" key="1">
    <citation type="submission" date="2016-10" db="EMBL/GenBank/DDBJ databases">
        <title>Complete Genome Sequence of Peptococcaceae strain DCMF.</title>
        <authorList>
            <person name="Edwards R.J."/>
            <person name="Holland S.I."/>
            <person name="Deshpande N.P."/>
            <person name="Wong Y.K."/>
            <person name="Ertan H."/>
            <person name="Manefield M."/>
            <person name="Russell T.L."/>
            <person name="Lee M.J."/>
        </authorList>
    </citation>
    <scope>NUCLEOTIDE SEQUENCE [LARGE SCALE GENOMIC DNA]</scope>
    <source>
        <strain evidence="5 6">DCMF</strain>
    </source>
</reference>
<dbReference type="OrthoDB" id="9800374at2"/>
<proteinExistence type="inferred from homology"/>
<protein>
    <recommendedName>
        <fullName evidence="4">HTH-type transcriptional regulator</fullName>
    </recommendedName>
</protein>
<dbReference type="AlphaFoldDB" id="A0A3G1KUW7"/>
<evidence type="ECO:0000313" key="5">
    <source>
        <dbReference type="EMBL" id="ATW26226.1"/>
    </source>
</evidence>
<dbReference type="GO" id="GO:0003677">
    <property type="term" value="F:DNA binding"/>
    <property type="evidence" value="ECO:0007669"/>
    <property type="project" value="UniProtKB-UniRule"/>
</dbReference>
<dbReference type="InterPro" id="IPR036388">
    <property type="entry name" value="WH-like_DNA-bd_sf"/>
</dbReference>
<gene>
    <name evidence="5" type="ORF">DCMF_16950</name>
</gene>
<dbReference type="PANTHER" id="PTHR38465:SF1">
    <property type="entry name" value="HTH-TYPE TRANSCRIPTIONAL REGULATOR MJ1563-RELATED"/>
    <property type="match status" value="1"/>
</dbReference>
<accession>A0A3G1KUW7</accession>
<dbReference type="PIRSF" id="PIRSF006707">
    <property type="entry name" value="MJ1563"/>
    <property type="match status" value="1"/>
</dbReference>
<organism evidence="5 6">
    <name type="scientific">Formimonas warabiya</name>
    <dbReference type="NCBI Taxonomy" id="1761012"/>
    <lineage>
        <taxon>Bacteria</taxon>
        <taxon>Bacillati</taxon>
        <taxon>Bacillota</taxon>
        <taxon>Clostridia</taxon>
        <taxon>Eubacteriales</taxon>
        <taxon>Peptococcaceae</taxon>
        <taxon>Candidatus Formimonas</taxon>
    </lineage>
</organism>
<dbReference type="InterPro" id="IPR036390">
    <property type="entry name" value="WH_DNA-bd_sf"/>
</dbReference>
<evidence type="ECO:0000256" key="3">
    <source>
        <dbReference type="ARBA" id="ARBA00023163"/>
    </source>
</evidence>
<dbReference type="GO" id="GO:0003700">
    <property type="term" value="F:DNA-binding transcription factor activity"/>
    <property type="evidence" value="ECO:0007669"/>
    <property type="project" value="InterPro"/>
</dbReference>
<keyword evidence="6" id="KW-1185">Reference proteome</keyword>
<evidence type="ECO:0000256" key="2">
    <source>
        <dbReference type="ARBA" id="ARBA00023125"/>
    </source>
</evidence>
<sequence>MGTEEREMLDKARQIIINSLGEQIRLYGITPSNGRLFGILYFHEEPMTLDEMAQEMGMSKTAMSNVARSLIDVKMLDRVWTKGSRKHLYRARTDFFKNYLEFVAMQAKAEREIALKDYDKVEPIYEQLLQSSDDEIKRQAELDFNKIKEDKKYYYWLERVAKFLENEEIIKYVPKEEPNSFK</sequence>
<evidence type="ECO:0000256" key="4">
    <source>
        <dbReference type="PIRNR" id="PIRNR006707"/>
    </source>
</evidence>
<keyword evidence="1 4" id="KW-0805">Transcription regulation</keyword>
<dbReference type="KEGG" id="fwa:DCMF_16950"/>
<evidence type="ECO:0000256" key="1">
    <source>
        <dbReference type="ARBA" id="ARBA00023015"/>
    </source>
</evidence>
<dbReference type="InterPro" id="IPR052362">
    <property type="entry name" value="HTH-GbsR_regulator"/>
</dbReference>
<comment type="similarity">
    <text evidence="4">Belongs to the GbsR family.</text>
</comment>
<keyword evidence="3 4" id="KW-0804">Transcription</keyword>
<dbReference type="SUPFAM" id="SSF46785">
    <property type="entry name" value="Winged helix' DNA-binding domain"/>
    <property type="match status" value="1"/>
</dbReference>
<dbReference type="Proteomes" id="UP000323521">
    <property type="component" value="Chromosome"/>
</dbReference>
<name>A0A3G1KUW7_FORW1</name>
<dbReference type="EMBL" id="CP017634">
    <property type="protein sequence ID" value="ATW26226.1"/>
    <property type="molecule type" value="Genomic_DNA"/>
</dbReference>
<dbReference type="RefSeq" id="WP_148135511.1">
    <property type="nucleotide sequence ID" value="NZ_CP017634.1"/>
</dbReference>
<dbReference type="InterPro" id="IPR026282">
    <property type="entry name" value="MJ1563"/>
</dbReference>
<dbReference type="Gene3D" id="1.10.10.10">
    <property type="entry name" value="Winged helix-like DNA-binding domain superfamily/Winged helix DNA-binding domain"/>
    <property type="match status" value="1"/>
</dbReference>
<dbReference type="PANTHER" id="PTHR38465">
    <property type="entry name" value="HTH-TYPE TRANSCRIPTIONAL REGULATOR MJ1563-RELATED"/>
    <property type="match status" value="1"/>
</dbReference>
<evidence type="ECO:0000313" key="6">
    <source>
        <dbReference type="Proteomes" id="UP000323521"/>
    </source>
</evidence>